<dbReference type="GO" id="GO:0046872">
    <property type="term" value="F:metal ion binding"/>
    <property type="evidence" value="ECO:0007669"/>
    <property type="project" value="UniProtKB-KW"/>
</dbReference>
<dbReference type="HAMAP" id="MF_01959">
    <property type="entry name" value="CcmE"/>
    <property type="match status" value="1"/>
</dbReference>
<keyword evidence="4 13" id="KW-0349">Heme</keyword>
<evidence type="ECO:0000256" key="6">
    <source>
        <dbReference type="ARBA" id="ARBA00022723"/>
    </source>
</evidence>
<evidence type="ECO:0000256" key="2">
    <source>
        <dbReference type="ARBA" id="ARBA00022475"/>
    </source>
</evidence>
<evidence type="ECO:0000256" key="5">
    <source>
        <dbReference type="ARBA" id="ARBA00022692"/>
    </source>
</evidence>
<dbReference type="GO" id="GO:0017003">
    <property type="term" value="P:protein-heme linkage"/>
    <property type="evidence" value="ECO:0007669"/>
    <property type="project" value="UniProtKB-UniRule"/>
</dbReference>
<dbReference type="GO" id="GO:0017004">
    <property type="term" value="P:cytochrome complex assembly"/>
    <property type="evidence" value="ECO:0007669"/>
    <property type="project" value="UniProtKB-KW"/>
</dbReference>
<proteinExistence type="inferred from homology"/>
<comment type="subcellular location">
    <subcellularLocation>
        <location evidence="1">Cell inner membrane</location>
    </subcellularLocation>
    <subcellularLocation>
        <location evidence="13">Cell membrane</location>
        <topology evidence="13">Single-pass type II membrane protein</topology>
    </subcellularLocation>
</comment>
<reference evidence="17 19" key="2">
    <citation type="submission" date="2018-06" db="EMBL/GenBank/DDBJ databases">
        <authorList>
            <consortium name="Pathogen Informatics"/>
            <person name="Doyle S."/>
        </authorList>
    </citation>
    <scope>NUCLEOTIDE SEQUENCE [LARGE SCALE GENOMIC DNA]</scope>
    <source>
        <strain evidence="17 19">NCTC12437</strain>
    </source>
</reference>
<dbReference type="NCBIfam" id="NF009727">
    <property type="entry name" value="PRK13254.1-1"/>
    <property type="match status" value="1"/>
</dbReference>
<protein>
    <recommendedName>
        <fullName evidence="13">Cytochrome c-type biogenesis protein CcmE</fullName>
    </recommendedName>
    <alternativeName>
        <fullName evidence="13">Cytochrome c maturation protein E</fullName>
    </alternativeName>
    <alternativeName>
        <fullName evidence="13">Heme chaperone CcmE</fullName>
    </alternativeName>
</protein>
<evidence type="ECO:0000256" key="9">
    <source>
        <dbReference type="ARBA" id="ARBA00022989"/>
    </source>
</evidence>
<feature type="topological domain" description="Extracellular" evidence="13">
    <location>
        <begin position="49"/>
        <end position="164"/>
    </location>
</feature>
<comment type="function">
    <text evidence="12 13">Heme chaperone required for the biogenesis of c-type cytochromes. Transiently binds heme delivered by CcmC and transfers the heme to apo-cytochromes in a process facilitated by CcmF and CcmH.</text>
</comment>
<keyword evidence="8 13" id="KW-0735">Signal-anchor</keyword>
<evidence type="ECO:0000256" key="15">
    <source>
        <dbReference type="SAM" id="Phobius"/>
    </source>
</evidence>
<dbReference type="GO" id="GO:0005886">
    <property type="term" value="C:plasma membrane"/>
    <property type="evidence" value="ECO:0007669"/>
    <property type="project" value="UniProtKB-SubCell"/>
</dbReference>
<evidence type="ECO:0000256" key="13">
    <source>
        <dbReference type="HAMAP-Rule" id="MF_01959"/>
    </source>
</evidence>
<dbReference type="Pfam" id="PF03100">
    <property type="entry name" value="CcmE"/>
    <property type="match status" value="1"/>
</dbReference>
<dbReference type="AlphaFoldDB" id="A0A378IGL9"/>
<dbReference type="EMBL" id="LNXT01000048">
    <property type="protein sequence ID" value="KTC67957.1"/>
    <property type="molecule type" value="Genomic_DNA"/>
</dbReference>
<evidence type="ECO:0000256" key="12">
    <source>
        <dbReference type="ARBA" id="ARBA00056663"/>
    </source>
</evidence>
<dbReference type="InterPro" id="IPR036127">
    <property type="entry name" value="CcmE-like_sf"/>
</dbReference>
<gene>
    <name evidence="13 17" type="primary">ccmE</name>
    <name evidence="13" type="synonym">cycJ</name>
    <name evidence="16" type="ORF">Lbir_2559</name>
    <name evidence="17" type="ORF">NCTC12437_01106</name>
</gene>
<keyword evidence="9 13" id="KW-1133">Transmembrane helix</keyword>
<reference evidence="16 18" key="1">
    <citation type="submission" date="2015-11" db="EMBL/GenBank/DDBJ databases">
        <title>Genomic analysis of 38 Legionella species identifies large and diverse effector repertoires.</title>
        <authorList>
            <person name="Burstein D."/>
            <person name="Amaro F."/>
            <person name="Zusman T."/>
            <person name="Lifshitz Z."/>
            <person name="Cohen O."/>
            <person name="Gilbert J.A."/>
            <person name="Pupko T."/>
            <person name="Shuman H.A."/>
            <person name="Segal G."/>
        </authorList>
    </citation>
    <scope>NUCLEOTIDE SEQUENCE [LARGE SCALE GENOMIC DNA]</scope>
    <source>
        <strain evidence="16 18">CDC#1407-AL-14</strain>
    </source>
</reference>
<dbReference type="NCBIfam" id="NF009729">
    <property type="entry name" value="PRK13254.1-3"/>
    <property type="match status" value="1"/>
</dbReference>
<keyword evidence="3" id="KW-0997">Cell inner membrane</keyword>
<dbReference type="EMBL" id="UGNW01000001">
    <property type="protein sequence ID" value="STX31334.1"/>
    <property type="molecule type" value="Genomic_DNA"/>
</dbReference>
<evidence type="ECO:0000256" key="1">
    <source>
        <dbReference type="ARBA" id="ARBA00004533"/>
    </source>
</evidence>
<dbReference type="SUPFAM" id="SSF82093">
    <property type="entry name" value="Heme chaperone CcmE"/>
    <property type="match status" value="1"/>
</dbReference>
<dbReference type="NCBIfam" id="NF009731">
    <property type="entry name" value="PRK13254.1-5"/>
    <property type="match status" value="1"/>
</dbReference>
<keyword evidence="7 13" id="KW-0201">Cytochrome c-type biogenesis</keyword>
<keyword evidence="11 13" id="KW-0472">Membrane</keyword>
<evidence type="ECO:0000313" key="16">
    <source>
        <dbReference type="EMBL" id="KTC67957.1"/>
    </source>
</evidence>
<evidence type="ECO:0000256" key="10">
    <source>
        <dbReference type="ARBA" id="ARBA00023004"/>
    </source>
</evidence>
<evidence type="ECO:0000313" key="19">
    <source>
        <dbReference type="Proteomes" id="UP000255066"/>
    </source>
</evidence>
<evidence type="ECO:0000256" key="4">
    <source>
        <dbReference type="ARBA" id="ARBA00022617"/>
    </source>
</evidence>
<sequence length="164" mass="18125">MATPADEEKAAALVKEKPVMNPVRRKKLTRLMFILLILGIVTALVMYALRQNISLFYTPSQVVSGEAPHQQVIRLGGMVAGGSIVRSSEDLSVQFELTDFNQKVIVHYKGILPDLFRENQGIVTKGFLLDDGQFKATEVLAKHDANYMPPEVKAGLAKTKRSIS</sequence>
<evidence type="ECO:0000313" key="18">
    <source>
        <dbReference type="Proteomes" id="UP000054735"/>
    </source>
</evidence>
<evidence type="ECO:0000256" key="7">
    <source>
        <dbReference type="ARBA" id="ARBA00022748"/>
    </source>
</evidence>
<feature type="binding site" description="axial binding residue" evidence="13 14">
    <location>
        <position position="147"/>
    </location>
    <ligand>
        <name>heme</name>
        <dbReference type="ChEBI" id="CHEBI:30413"/>
    </ligand>
    <ligandPart>
        <name>Fe</name>
        <dbReference type="ChEBI" id="CHEBI:18248"/>
    </ligandPart>
</feature>
<dbReference type="Gene3D" id="2.40.50.140">
    <property type="entry name" value="Nucleic acid-binding proteins"/>
    <property type="match status" value="1"/>
</dbReference>
<dbReference type="STRING" id="28083.Lbir_2559"/>
<evidence type="ECO:0000256" key="11">
    <source>
        <dbReference type="ARBA" id="ARBA00023136"/>
    </source>
</evidence>
<evidence type="ECO:0000256" key="8">
    <source>
        <dbReference type="ARBA" id="ARBA00022968"/>
    </source>
</evidence>
<dbReference type="InterPro" id="IPR004329">
    <property type="entry name" value="CcmE"/>
</dbReference>
<organism evidence="17 19">
    <name type="scientific">Legionella birminghamensis</name>
    <dbReference type="NCBI Taxonomy" id="28083"/>
    <lineage>
        <taxon>Bacteria</taxon>
        <taxon>Pseudomonadati</taxon>
        <taxon>Pseudomonadota</taxon>
        <taxon>Gammaproteobacteria</taxon>
        <taxon>Legionellales</taxon>
        <taxon>Legionellaceae</taxon>
        <taxon>Legionella</taxon>
    </lineage>
</organism>
<keyword evidence="18" id="KW-1185">Reference proteome</keyword>
<dbReference type="InterPro" id="IPR012340">
    <property type="entry name" value="NA-bd_OB-fold"/>
</dbReference>
<name>A0A378IGL9_9GAMM</name>
<evidence type="ECO:0000313" key="17">
    <source>
        <dbReference type="EMBL" id="STX31334.1"/>
    </source>
</evidence>
<comment type="similarity">
    <text evidence="13">Belongs to the CcmE/CycJ family.</text>
</comment>
<feature type="topological domain" description="Cytoplasmic" evidence="13">
    <location>
        <begin position="1"/>
        <end position="27"/>
    </location>
</feature>
<dbReference type="FunFam" id="2.40.50.140:FF:000104">
    <property type="entry name" value="Cytochrome c-type biogenesis protein CcmE"/>
    <property type="match status" value="1"/>
</dbReference>
<dbReference type="Proteomes" id="UP000054735">
    <property type="component" value="Unassembled WGS sequence"/>
</dbReference>
<dbReference type="GO" id="GO:0020037">
    <property type="term" value="F:heme binding"/>
    <property type="evidence" value="ECO:0007669"/>
    <property type="project" value="InterPro"/>
</dbReference>
<feature type="binding site" description="covalent" evidence="13 14">
    <location>
        <position position="143"/>
    </location>
    <ligand>
        <name>heme</name>
        <dbReference type="ChEBI" id="CHEBI:30413"/>
    </ligand>
</feature>
<dbReference type="PANTHER" id="PTHR34128">
    <property type="entry name" value="CYTOCHROME C-TYPE BIOGENESIS PROTEIN CCME HOMOLOG, MITOCHONDRIAL"/>
    <property type="match status" value="1"/>
</dbReference>
<keyword evidence="5 13" id="KW-0812">Transmembrane</keyword>
<dbReference type="PANTHER" id="PTHR34128:SF2">
    <property type="entry name" value="CYTOCHROME C-TYPE BIOGENESIS PROTEIN CCME HOMOLOG, MITOCHONDRIAL"/>
    <property type="match status" value="1"/>
</dbReference>
<evidence type="ECO:0000256" key="3">
    <source>
        <dbReference type="ARBA" id="ARBA00022519"/>
    </source>
</evidence>
<accession>A0A378IGL9</accession>
<keyword evidence="2 13" id="KW-1003">Cell membrane</keyword>
<keyword evidence="10 13" id="KW-0408">Iron</keyword>
<evidence type="ECO:0000256" key="14">
    <source>
        <dbReference type="PIRSR" id="PIRSR604329-50"/>
    </source>
</evidence>
<keyword evidence="6 13" id="KW-0479">Metal-binding</keyword>
<dbReference type="Proteomes" id="UP000255066">
    <property type="component" value="Unassembled WGS sequence"/>
</dbReference>
<feature type="transmembrane region" description="Helical" evidence="15">
    <location>
        <begin position="31"/>
        <end position="49"/>
    </location>
</feature>